<dbReference type="EMBL" id="PDTV01000013">
    <property type="protein sequence ID" value="PIE82728.1"/>
    <property type="molecule type" value="Genomic_DNA"/>
</dbReference>
<dbReference type="Gene3D" id="1.20.5.1230">
    <property type="entry name" value="Apolipoprotein A-I"/>
    <property type="match status" value="1"/>
</dbReference>
<sequence length="151" mass="17440">MKLFGHMLALACLLGVAPLCYAEMENTSTLMQDAQKETRDLLQTIGSYTVDKKNAAVQEVNESLNKMDNYIDVLEAKIDKDWDKMSEAMRKQTRENLRALRKQRNEVAQWYGRMKSSSTDAWDHTKKGFSEAYKDLGNTWKTAKDRFTSEE</sequence>
<protein>
    <submittedName>
        <fullName evidence="2">Uncharacterized protein</fullName>
    </submittedName>
</protein>
<dbReference type="AlphaFoldDB" id="A0A2G6PDW6"/>
<feature type="signal peptide" evidence="1">
    <location>
        <begin position="1"/>
        <end position="22"/>
    </location>
</feature>
<gene>
    <name evidence="2" type="ORF">CSA09_05405</name>
</gene>
<proteinExistence type="predicted"/>
<feature type="chain" id="PRO_5013579883" evidence="1">
    <location>
        <begin position="23"/>
        <end position="151"/>
    </location>
</feature>
<evidence type="ECO:0000256" key="1">
    <source>
        <dbReference type="SAM" id="SignalP"/>
    </source>
</evidence>
<organism evidence="2 3">
    <name type="scientific">Candidatus Contendibacter odensensis</name>
    <dbReference type="NCBI Taxonomy" id="1400860"/>
    <lineage>
        <taxon>Bacteria</taxon>
        <taxon>Pseudomonadati</taxon>
        <taxon>Pseudomonadota</taxon>
        <taxon>Gammaproteobacteria</taxon>
        <taxon>Candidatus Competibacteraceae</taxon>
        <taxon>Candidatus Contendibacter</taxon>
    </lineage>
</organism>
<dbReference type="Proteomes" id="UP000229278">
    <property type="component" value="Unassembled WGS sequence"/>
</dbReference>
<reference evidence="2 3" key="1">
    <citation type="submission" date="2017-10" db="EMBL/GenBank/DDBJ databases">
        <title>Novel microbial diversity and functional potential in the marine mammal oral microbiome.</title>
        <authorList>
            <person name="Dudek N.K."/>
            <person name="Sun C.L."/>
            <person name="Burstein D."/>
            <person name="Kantor R.S."/>
            <person name="Aliaga Goltsman D.S."/>
            <person name="Bik E.M."/>
            <person name="Thomas B.C."/>
            <person name="Banfield J.F."/>
            <person name="Relman D.A."/>
        </authorList>
    </citation>
    <scope>NUCLEOTIDE SEQUENCE [LARGE SCALE GENOMIC DNA]</scope>
    <source>
        <strain evidence="2">DOLJORAL78_50_517</strain>
    </source>
</reference>
<name>A0A2G6PDW6_9GAMM</name>
<evidence type="ECO:0000313" key="2">
    <source>
        <dbReference type="EMBL" id="PIE82728.1"/>
    </source>
</evidence>
<comment type="caution">
    <text evidence="2">The sequence shown here is derived from an EMBL/GenBank/DDBJ whole genome shotgun (WGS) entry which is preliminary data.</text>
</comment>
<keyword evidence="1" id="KW-0732">Signal</keyword>
<accession>A0A2G6PDW6</accession>
<evidence type="ECO:0000313" key="3">
    <source>
        <dbReference type="Proteomes" id="UP000229278"/>
    </source>
</evidence>